<name>A0A0D1Z0T5_9EURO</name>
<comment type="similarity">
    <text evidence="2 5">Belongs to the eukaryotic/archaeal RNase P protein component 2 family.</text>
</comment>
<dbReference type="GO" id="GO:0030681">
    <property type="term" value="C:multimeric ribonuclease P complex"/>
    <property type="evidence" value="ECO:0007669"/>
    <property type="project" value="TreeGrafter"/>
</dbReference>
<dbReference type="GO" id="GO:0001682">
    <property type="term" value="P:tRNA 5'-leader removal"/>
    <property type="evidence" value="ECO:0007669"/>
    <property type="project" value="InterPro"/>
</dbReference>
<dbReference type="Pfam" id="PF01900">
    <property type="entry name" value="RNase_P_Rpp14"/>
    <property type="match status" value="1"/>
</dbReference>
<protein>
    <recommendedName>
        <fullName evidence="5">Ribonuclease P/MRP protein subunit POP5</fullName>
        <ecNumber evidence="5">3.1.26.5</ecNumber>
    </recommendedName>
</protein>
<accession>A0A0D1Z0T5</accession>
<evidence type="ECO:0000313" key="8">
    <source>
        <dbReference type="Proteomes" id="UP000053328"/>
    </source>
</evidence>
<evidence type="ECO:0000256" key="6">
    <source>
        <dbReference type="SAM" id="MobiDB-lite"/>
    </source>
</evidence>
<dbReference type="AlphaFoldDB" id="A0A0D1Z0T5"/>
<dbReference type="InterPro" id="IPR038085">
    <property type="entry name" value="Rnp2-like_sf"/>
</dbReference>
<evidence type="ECO:0000256" key="1">
    <source>
        <dbReference type="ARBA" id="ARBA00004123"/>
    </source>
</evidence>
<keyword evidence="8" id="KW-1185">Reference proteome</keyword>
<dbReference type="InterPro" id="IPR016819">
    <property type="entry name" value="RNase_P/MRP_POP5"/>
</dbReference>
<dbReference type="SUPFAM" id="SSF160350">
    <property type="entry name" value="Rnp2-like"/>
    <property type="match status" value="1"/>
</dbReference>
<evidence type="ECO:0000256" key="3">
    <source>
        <dbReference type="ARBA" id="ARBA00022694"/>
    </source>
</evidence>
<evidence type="ECO:0000256" key="2">
    <source>
        <dbReference type="ARBA" id="ARBA00010800"/>
    </source>
</evidence>
<feature type="compositionally biased region" description="Polar residues" evidence="6">
    <location>
        <begin position="171"/>
        <end position="181"/>
    </location>
</feature>
<feature type="region of interest" description="Disordered" evidence="6">
    <location>
        <begin position="154"/>
        <end position="207"/>
    </location>
</feature>
<dbReference type="EMBL" id="KN847492">
    <property type="protein sequence ID" value="KIW21246.1"/>
    <property type="molecule type" value="Genomic_DNA"/>
</dbReference>
<comment type="catalytic activity">
    <reaction evidence="5">
        <text>Endonucleolytic cleavage of RNA, removing 5'-extranucleotides from tRNA precursor.</text>
        <dbReference type="EC" id="3.1.26.5"/>
    </reaction>
</comment>
<evidence type="ECO:0000256" key="5">
    <source>
        <dbReference type="PIRNR" id="PIRNR023803"/>
    </source>
</evidence>
<dbReference type="GO" id="GO:0004526">
    <property type="term" value="F:ribonuclease P activity"/>
    <property type="evidence" value="ECO:0007669"/>
    <property type="project" value="UniProtKB-EC"/>
</dbReference>
<reference evidence="7 8" key="1">
    <citation type="submission" date="2015-01" db="EMBL/GenBank/DDBJ databases">
        <title>The Genome Sequence of Exophiala spinifera CBS89968.</title>
        <authorList>
            <consortium name="The Broad Institute Genomics Platform"/>
            <person name="Cuomo C."/>
            <person name="de Hoog S."/>
            <person name="Gorbushina A."/>
            <person name="Stielow B."/>
            <person name="Teixiera M."/>
            <person name="Abouelleil A."/>
            <person name="Chapman S.B."/>
            <person name="Priest M."/>
            <person name="Young S.K."/>
            <person name="Wortman J."/>
            <person name="Nusbaum C."/>
            <person name="Birren B."/>
        </authorList>
    </citation>
    <scope>NUCLEOTIDE SEQUENCE [LARGE SCALE GENOMIC DNA]</scope>
    <source>
        <strain evidence="7 8">CBS 89968</strain>
    </source>
</reference>
<dbReference type="RefSeq" id="XP_016241462.1">
    <property type="nucleotide sequence ID" value="XM_016376186.1"/>
</dbReference>
<keyword evidence="4" id="KW-0539">Nucleus</keyword>
<gene>
    <name evidence="7" type="ORF">PV08_01826</name>
</gene>
<dbReference type="HOGENOM" id="CLU_086710_1_0_1"/>
<keyword evidence="3 5" id="KW-0819">tRNA processing</keyword>
<dbReference type="PANTHER" id="PTHR15441">
    <property type="entry name" value="RIBONUCLEASE P PROTEIN SUBUNIT P14"/>
    <property type="match status" value="1"/>
</dbReference>
<dbReference type="GO" id="GO:0033204">
    <property type="term" value="F:ribonuclease P RNA binding"/>
    <property type="evidence" value="ECO:0007669"/>
    <property type="project" value="InterPro"/>
</dbReference>
<dbReference type="GO" id="GO:0005730">
    <property type="term" value="C:nucleolus"/>
    <property type="evidence" value="ECO:0007669"/>
    <property type="project" value="TreeGrafter"/>
</dbReference>
<comment type="function">
    <text evidence="5">Component of ribonuclease P, a protein complex that generates mature tRNA molecules by cleaving their 5'-ends.</text>
</comment>
<dbReference type="OrthoDB" id="24745at2759"/>
<dbReference type="InterPro" id="IPR002759">
    <property type="entry name" value="Pop5/Rpp14/Rnp2-like"/>
</dbReference>
<evidence type="ECO:0000313" key="7">
    <source>
        <dbReference type="EMBL" id="KIW21246.1"/>
    </source>
</evidence>
<dbReference type="EC" id="3.1.26.5" evidence="5"/>
<dbReference type="VEuPathDB" id="FungiDB:PV08_01826"/>
<dbReference type="PANTHER" id="PTHR15441:SF2">
    <property type="entry name" value="RIBONUCLEASE P_MRP PROTEIN SUBUNIT POP5"/>
    <property type="match status" value="1"/>
</dbReference>
<dbReference type="GeneID" id="27328909"/>
<sequence>MVRIKHRYILFDILYPSTTTTTTTSPSTLSTPQPPSFILFSHPSPSHISAQLLLANVRSSIQSVFGDHGLSVTQPSLRIVYFSPSTSTVILRVPRAHYGLVWASLTFMDTLPGPQRGSPAVRCVTRVVRVSGTIRKSEEEVLRRARRDIVRAKREGREDEDGENILGGLLDQNNGKGSAQLPSLRAREEEEGIVDLDDEDDLEDISD</sequence>
<dbReference type="Proteomes" id="UP000053328">
    <property type="component" value="Unassembled WGS sequence"/>
</dbReference>
<dbReference type="GO" id="GO:0000172">
    <property type="term" value="C:ribonuclease MRP complex"/>
    <property type="evidence" value="ECO:0007669"/>
    <property type="project" value="TreeGrafter"/>
</dbReference>
<organism evidence="7 8">
    <name type="scientific">Exophiala spinifera</name>
    <dbReference type="NCBI Taxonomy" id="91928"/>
    <lineage>
        <taxon>Eukaryota</taxon>
        <taxon>Fungi</taxon>
        <taxon>Dikarya</taxon>
        <taxon>Ascomycota</taxon>
        <taxon>Pezizomycotina</taxon>
        <taxon>Eurotiomycetes</taxon>
        <taxon>Chaetothyriomycetidae</taxon>
        <taxon>Chaetothyriales</taxon>
        <taxon>Herpotrichiellaceae</taxon>
        <taxon>Exophiala</taxon>
    </lineage>
</organism>
<proteinExistence type="inferred from homology"/>
<comment type="subcellular location">
    <subcellularLocation>
        <location evidence="1">Nucleus</location>
    </subcellularLocation>
</comment>
<dbReference type="PIRSF" id="PIRSF023803">
    <property type="entry name" value="Ribonuclease_P_prd"/>
    <property type="match status" value="1"/>
</dbReference>
<feature type="compositionally biased region" description="Acidic residues" evidence="6">
    <location>
        <begin position="189"/>
        <end position="207"/>
    </location>
</feature>
<dbReference type="STRING" id="91928.A0A0D1Z0T5"/>
<dbReference type="Gene3D" id="3.30.70.3250">
    <property type="entry name" value="Ribonuclease P, Pop5 subunit"/>
    <property type="match status" value="1"/>
</dbReference>
<evidence type="ECO:0000256" key="4">
    <source>
        <dbReference type="ARBA" id="ARBA00023242"/>
    </source>
</evidence>